<name>A0A1I6Q1X6_9BACI</name>
<dbReference type="InterPro" id="IPR008927">
    <property type="entry name" value="6-PGluconate_DH-like_C_sf"/>
</dbReference>
<dbReference type="InterPro" id="IPR013118">
    <property type="entry name" value="Mannitol_DH_C"/>
</dbReference>
<dbReference type="AlphaFoldDB" id="A0A1I6Q1X6"/>
<dbReference type="SUPFAM" id="SSF48179">
    <property type="entry name" value="6-phosphogluconate dehydrogenase C-terminal domain-like"/>
    <property type="match status" value="1"/>
</dbReference>
<dbReference type="RefSeq" id="WP_089852884.1">
    <property type="nucleotide sequence ID" value="NZ_BJWJ01000002.1"/>
</dbReference>
<dbReference type="Gene3D" id="3.40.50.720">
    <property type="entry name" value="NAD(P)-binding Rossmann-like Domain"/>
    <property type="match status" value="1"/>
</dbReference>
<sequence>MKALHFGAGNIGRGFIGYLLNQSGYDVCFVDVNQAMIDQLNQTGTYKIELLDDHQTTLTVSGVTALNSGQDKEEVIRAIKEANIITTSVGVDNLKYIVPILSEGLIERVKENDQPLDVLANENAVNASSTLKTLLSRHVGDQAMEELQGQVSFVNTAIDRLALSKEADEGMIALVEPFYEWVIHRGEMINHTLPALTGATYVDDLTPYIERKLYLVNMAHAATAYVGYLNGASTIQQALQIPDILSFIRGLMREAAAYFVEVHGVEKETQMTYIDKVLARFMNNNISDEVTRVGRSPIRKVGPDERLVKPLTALSDLDKPVNHFIKVVAAAYLFDYSGDDEAKALQKYMGEHGVKKAIEQYSMIHNEDIVSRILLAYNEWKPIQK</sequence>
<evidence type="ECO:0000256" key="7">
    <source>
        <dbReference type="HAMAP-Rule" id="MF_00196"/>
    </source>
</evidence>
<organism evidence="11 12">
    <name type="scientific">Halolactibacillus miurensis</name>
    <dbReference type="NCBI Taxonomy" id="306541"/>
    <lineage>
        <taxon>Bacteria</taxon>
        <taxon>Bacillati</taxon>
        <taxon>Bacillota</taxon>
        <taxon>Bacilli</taxon>
        <taxon>Bacillales</taxon>
        <taxon>Bacillaceae</taxon>
        <taxon>Halolactibacillus</taxon>
    </lineage>
</organism>
<proteinExistence type="inferred from homology"/>
<dbReference type="HAMAP" id="MF_00196">
    <property type="entry name" value="Mannitol_dehydrog"/>
    <property type="match status" value="1"/>
</dbReference>
<dbReference type="PANTHER" id="PTHR30524">
    <property type="entry name" value="MANNITOL-1-PHOSPHATE 5-DEHYDROGENASE"/>
    <property type="match status" value="1"/>
</dbReference>
<dbReference type="GO" id="GO:0008926">
    <property type="term" value="F:mannitol-1-phosphate 5-dehydrogenase activity"/>
    <property type="evidence" value="ECO:0007669"/>
    <property type="project" value="UniProtKB-UniRule"/>
</dbReference>
<evidence type="ECO:0000259" key="8">
    <source>
        <dbReference type="Pfam" id="PF01232"/>
    </source>
</evidence>
<evidence type="ECO:0000256" key="4">
    <source>
        <dbReference type="ARBA" id="ARBA00023002"/>
    </source>
</evidence>
<keyword evidence="4 7" id="KW-0560">Oxidoreductase</keyword>
<dbReference type="SUPFAM" id="SSF51735">
    <property type="entry name" value="NAD(P)-binding Rossmann-fold domains"/>
    <property type="match status" value="1"/>
</dbReference>
<feature type="binding site" evidence="7">
    <location>
        <begin position="3"/>
        <end position="14"/>
    </location>
    <ligand>
        <name>NAD(+)</name>
        <dbReference type="ChEBI" id="CHEBI:57540"/>
    </ligand>
</feature>
<keyword evidence="13" id="KW-1185">Reference proteome</keyword>
<evidence type="ECO:0000256" key="6">
    <source>
        <dbReference type="ARBA" id="ARBA00048615"/>
    </source>
</evidence>
<dbReference type="PRINTS" id="PR00084">
    <property type="entry name" value="MTLDHDRGNASE"/>
</dbReference>
<dbReference type="Proteomes" id="UP000199139">
    <property type="component" value="Unassembled WGS sequence"/>
</dbReference>
<reference evidence="11 12" key="1">
    <citation type="submission" date="2016-10" db="EMBL/GenBank/DDBJ databases">
        <authorList>
            <person name="de Groot N.N."/>
        </authorList>
    </citation>
    <scope>NUCLEOTIDE SEQUENCE [LARGE SCALE GENOMIC DNA]</scope>
    <source>
        <strain evidence="11 12">DSM 17074</strain>
    </source>
</reference>
<dbReference type="Pfam" id="PF01232">
    <property type="entry name" value="Mannitol_dh"/>
    <property type="match status" value="1"/>
</dbReference>
<dbReference type="InterPro" id="IPR013328">
    <property type="entry name" value="6PGD_dom2"/>
</dbReference>
<dbReference type="Proteomes" id="UP000321773">
    <property type="component" value="Unassembled WGS sequence"/>
</dbReference>
<reference evidence="10 13" key="2">
    <citation type="submission" date="2019-07" db="EMBL/GenBank/DDBJ databases">
        <title>Whole genome shotgun sequence of Halolactibacillus miurensis NBRC 100873.</title>
        <authorList>
            <person name="Hosoyama A."/>
            <person name="Uohara A."/>
            <person name="Ohji S."/>
            <person name="Ichikawa N."/>
        </authorList>
    </citation>
    <scope>NUCLEOTIDE SEQUENCE [LARGE SCALE GENOMIC DNA]</scope>
    <source>
        <strain evidence="10 13">NBRC 100873</strain>
    </source>
</reference>
<evidence type="ECO:0000313" key="13">
    <source>
        <dbReference type="Proteomes" id="UP000321773"/>
    </source>
</evidence>
<dbReference type="Gene3D" id="1.10.1040.10">
    <property type="entry name" value="N-(1-d-carboxylethyl)-l-norvaline Dehydrogenase, domain 2"/>
    <property type="match status" value="1"/>
</dbReference>
<dbReference type="Pfam" id="PF08125">
    <property type="entry name" value="Mannitol_dh_C"/>
    <property type="match status" value="1"/>
</dbReference>
<feature type="domain" description="Mannitol dehydrogenase C-terminal" evidence="9">
    <location>
        <begin position="204"/>
        <end position="377"/>
    </location>
</feature>
<evidence type="ECO:0000313" key="11">
    <source>
        <dbReference type="EMBL" id="SFS46467.1"/>
    </source>
</evidence>
<keyword evidence="5 7" id="KW-0520">NAD</keyword>
<dbReference type="EMBL" id="FPAI01000003">
    <property type="protein sequence ID" value="SFS46467.1"/>
    <property type="molecule type" value="Genomic_DNA"/>
</dbReference>
<dbReference type="InterPro" id="IPR036291">
    <property type="entry name" value="NAD(P)-bd_dom_sf"/>
</dbReference>
<gene>
    <name evidence="7 10" type="primary">mtlD</name>
    <name evidence="10" type="ORF">HMI01_03300</name>
    <name evidence="11" type="ORF">SAMN05421668_10342</name>
</gene>
<comment type="similarity">
    <text evidence="1 7">Belongs to the mannitol dehydrogenase family.</text>
</comment>
<dbReference type="InterPro" id="IPR000669">
    <property type="entry name" value="Mannitol_DH"/>
</dbReference>
<dbReference type="GO" id="GO:0019592">
    <property type="term" value="P:mannitol catabolic process"/>
    <property type="evidence" value="ECO:0007669"/>
    <property type="project" value="TreeGrafter"/>
</dbReference>
<evidence type="ECO:0000256" key="2">
    <source>
        <dbReference type="ARBA" id="ARBA00012939"/>
    </source>
</evidence>
<dbReference type="EC" id="1.1.1.17" evidence="2 7"/>
<dbReference type="STRING" id="306541.SAMN05421668_10342"/>
<dbReference type="InterPro" id="IPR023028">
    <property type="entry name" value="Mannitol_1_phos_5_DH"/>
</dbReference>
<evidence type="ECO:0000313" key="12">
    <source>
        <dbReference type="Proteomes" id="UP000199139"/>
    </source>
</evidence>
<dbReference type="PANTHER" id="PTHR30524:SF0">
    <property type="entry name" value="ALTRONATE OXIDOREDUCTASE-RELATED"/>
    <property type="match status" value="1"/>
</dbReference>
<comment type="catalytic activity">
    <reaction evidence="6 7">
        <text>D-mannitol 1-phosphate + NAD(+) = beta-D-fructose 6-phosphate + NADH + H(+)</text>
        <dbReference type="Rhea" id="RHEA:19661"/>
        <dbReference type="ChEBI" id="CHEBI:15378"/>
        <dbReference type="ChEBI" id="CHEBI:57540"/>
        <dbReference type="ChEBI" id="CHEBI:57634"/>
        <dbReference type="ChEBI" id="CHEBI:57945"/>
        <dbReference type="ChEBI" id="CHEBI:61381"/>
        <dbReference type="EC" id="1.1.1.17"/>
    </reaction>
</comment>
<evidence type="ECO:0000256" key="1">
    <source>
        <dbReference type="ARBA" id="ARBA00006541"/>
    </source>
</evidence>
<evidence type="ECO:0000259" key="9">
    <source>
        <dbReference type="Pfam" id="PF08125"/>
    </source>
</evidence>
<dbReference type="NCBIfam" id="NF002652">
    <property type="entry name" value="PRK02318.2-5"/>
    <property type="match status" value="1"/>
</dbReference>
<dbReference type="GO" id="GO:0005829">
    <property type="term" value="C:cytosol"/>
    <property type="evidence" value="ECO:0007669"/>
    <property type="project" value="TreeGrafter"/>
</dbReference>
<feature type="domain" description="Mannitol dehydrogenase N-terminal" evidence="8">
    <location>
        <begin position="1"/>
        <end position="191"/>
    </location>
</feature>
<dbReference type="OrthoDB" id="271711at2"/>
<evidence type="ECO:0000313" key="10">
    <source>
        <dbReference type="EMBL" id="GEM03342.1"/>
    </source>
</evidence>
<dbReference type="InterPro" id="IPR013131">
    <property type="entry name" value="Mannitol_DH_N"/>
</dbReference>
<accession>A0A1I6Q1X6</accession>
<dbReference type="EMBL" id="BJWJ01000002">
    <property type="protein sequence ID" value="GEM03342.1"/>
    <property type="molecule type" value="Genomic_DNA"/>
</dbReference>
<evidence type="ECO:0000256" key="3">
    <source>
        <dbReference type="ARBA" id="ARBA00016219"/>
    </source>
</evidence>
<protein>
    <recommendedName>
        <fullName evidence="3 7">Mannitol-1-phosphate 5-dehydrogenase</fullName>
        <ecNumber evidence="2 7">1.1.1.17</ecNumber>
    </recommendedName>
</protein>
<evidence type="ECO:0000256" key="5">
    <source>
        <dbReference type="ARBA" id="ARBA00023027"/>
    </source>
</evidence>